<gene>
    <name evidence="3" type="ORF">RM590_27045</name>
</gene>
<keyword evidence="2" id="KW-0472">Membrane</keyword>
<feature type="compositionally biased region" description="Basic and acidic residues" evidence="1">
    <location>
        <begin position="189"/>
        <end position="204"/>
    </location>
</feature>
<reference evidence="4" key="1">
    <citation type="submission" date="2023-07" db="EMBL/GenBank/DDBJ databases">
        <title>30 novel species of actinomycetes from the DSMZ collection.</title>
        <authorList>
            <person name="Nouioui I."/>
        </authorList>
    </citation>
    <scope>NUCLEOTIDE SEQUENCE [LARGE SCALE GENOMIC DNA]</scope>
    <source>
        <strain evidence="4">DSM 44938</strain>
    </source>
</reference>
<feature type="transmembrane region" description="Helical" evidence="2">
    <location>
        <begin position="68"/>
        <end position="89"/>
    </location>
</feature>
<accession>A0ABU2MXJ5</accession>
<evidence type="ECO:0000313" key="4">
    <source>
        <dbReference type="Proteomes" id="UP001183246"/>
    </source>
</evidence>
<dbReference type="RefSeq" id="WP_311707340.1">
    <property type="nucleotide sequence ID" value="NZ_JAVREL010000019.1"/>
</dbReference>
<organism evidence="3 4">
    <name type="scientific">Streptomyces litchfieldiae</name>
    <dbReference type="NCBI Taxonomy" id="3075543"/>
    <lineage>
        <taxon>Bacteria</taxon>
        <taxon>Bacillati</taxon>
        <taxon>Actinomycetota</taxon>
        <taxon>Actinomycetes</taxon>
        <taxon>Kitasatosporales</taxon>
        <taxon>Streptomycetaceae</taxon>
        <taxon>Streptomyces</taxon>
    </lineage>
</organism>
<evidence type="ECO:0000256" key="1">
    <source>
        <dbReference type="SAM" id="MobiDB-lite"/>
    </source>
</evidence>
<protein>
    <submittedName>
        <fullName evidence="3">Uncharacterized protein</fullName>
    </submittedName>
</protein>
<keyword evidence="2" id="KW-0812">Transmembrane</keyword>
<evidence type="ECO:0000313" key="3">
    <source>
        <dbReference type="EMBL" id="MDT0346216.1"/>
    </source>
</evidence>
<feature type="transmembrane region" description="Helical" evidence="2">
    <location>
        <begin position="35"/>
        <end position="56"/>
    </location>
</feature>
<evidence type="ECO:0000256" key="2">
    <source>
        <dbReference type="SAM" id="Phobius"/>
    </source>
</evidence>
<dbReference type="Proteomes" id="UP001183246">
    <property type="component" value="Unassembled WGS sequence"/>
</dbReference>
<feature type="region of interest" description="Disordered" evidence="1">
    <location>
        <begin position="183"/>
        <end position="241"/>
    </location>
</feature>
<sequence length="241" mass="25050">MTLEVIFYFSLVLLGPLAVRVCRSAANRRARVVRCAGGCLVLFAVPLGWLAFARYVLEVPHTDWPVYFGPWARFGGFAVGMGLAVLTVALGGRGRLAGHPAAVLAAASVAGLYLMSLTFEAGERGVHVLPPGFGGAVGAVAVLHGPHRAPGALARPAAGPLAHARRADQLQPVHLARADHAPVAPDGAAARREPGRLLGRDGHRAGGVHPGRGGELLAHRIPGRAAGPPPGLPTPRHPRRR</sequence>
<feature type="transmembrane region" description="Helical" evidence="2">
    <location>
        <begin position="125"/>
        <end position="145"/>
    </location>
</feature>
<proteinExistence type="predicted"/>
<feature type="transmembrane region" description="Helical" evidence="2">
    <location>
        <begin position="6"/>
        <end position="23"/>
    </location>
</feature>
<name>A0ABU2MXJ5_9ACTN</name>
<feature type="transmembrane region" description="Helical" evidence="2">
    <location>
        <begin position="101"/>
        <end position="119"/>
    </location>
</feature>
<comment type="caution">
    <text evidence="3">The sequence shown here is derived from an EMBL/GenBank/DDBJ whole genome shotgun (WGS) entry which is preliminary data.</text>
</comment>
<keyword evidence="4" id="KW-1185">Reference proteome</keyword>
<keyword evidence="2" id="KW-1133">Transmembrane helix</keyword>
<dbReference type="EMBL" id="JAVREL010000019">
    <property type="protein sequence ID" value="MDT0346216.1"/>
    <property type="molecule type" value="Genomic_DNA"/>
</dbReference>